<protein>
    <submittedName>
        <fullName evidence="1">Uncharacterized protein</fullName>
    </submittedName>
</protein>
<gene>
    <name evidence="1" type="ORF">NKG59_25075</name>
</gene>
<comment type="caution">
    <text evidence="1">The sequence shown here is derived from an EMBL/GenBank/DDBJ whole genome shotgun (WGS) entry which is preliminary data.</text>
</comment>
<sequence length="1101" mass="123277">MTQNATSYAAFRNFMLLKCESSPSPKRATEYGAENDVHPLSLQKARIRKYREYVAYHLSDALETSPSLEPHVRRALGIPATVPLLSGTYSRLRQLGQLFLPERFNLERARKLLRSVRTPEGREYIYEKFLEWTLPGTHYCESVDFALRHLKGAREVADLKRIWIMDVVALQAMARIGLNEIARIADVCRTSISRGEARLLMIYVEEGVVREPEDFAWVSFLGRDRYRPTELDPARERALRASIRLLAPHGVDRARMSEVFYEQLWALQPERLRANLEFLQSAGVGNIAAVFEQVQKRLWTAPTERWKYLLECAQVDVCVDGGLFKETLDANTDPSWELTRRLVGMGAGSSAIAACQTMLLGVGKIENRPAPTTELELLAGAPYALNLEQLAECKSYLTVRGDLREYLMLLQRHGYRTPEEILAFQPFFRESSASDLDAWLTVAGDRARGVPVQLAVEWLHQARAGGYIASYQYLVSAIPMSGLDSLHQASKLAPLGPSLLRYLVEKRGLRTVKALLHWYYHDAMGIDGYRYWGCHDAVDEVLVDDAFARRSFSQLGGNQSCIAHAVSRRIDAEVGRFPYQGEEGERQAYHAAREAANLRHRAALVPLLPKLLARARGIVLPALLQALWTSDAALDEALDRLTPIMDELLAGGGPSASTLTALEADAVALVYRTTVDVVQSRWQAVGGREADANVLPVRTPIRMTWRHTRWRMVGAPINREYLLSLVRAAECAERFRPANFGRMSDACLNLKPRRLARGDAADPASLSMHLGVLMAVARGDSVADQWGRREFDALLKIDPDSVSAADRLDALLKYVDTQLPDAVVAGVDRFVGRFDQSDCALLAGRLGVVRQEHESDTAWLKRAILHTKERVATVYVRWVKRERAKFKDEGSDSRFTELTAIISKSPAAFFAKEAASLCTRANTAMWCEARQLHLLVVDPVSKRLAGMALLYVEVIPSIDRTTPSLVIRALNPIGEMGTTHAVGSIVDAFFDTAIHIARSNGLACVAYPDSNGMHLLSNQHAVEEDIHKRFTRNSVPYRSYQRHEPSPAKEPSWRAAPREIATPFFAYERGDCKVGQIYAIWDGREHLASAAKELVTEEQDQ</sequence>
<name>A0AA41WUY3_9RALS</name>
<accession>A0AA41WUY3</accession>
<keyword evidence="2" id="KW-1185">Reference proteome</keyword>
<organism evidence="1 2">
    <name type="scientific">Ralstonia chuxiongensis</name>
    <dbReference type="NCBI Taxonomy" id="2957504"/>
    <lineage>
        <taxon>Bacteria</taxon>
        <taxon>Pseudomonadati</taxon>
        <taxon>Pseudomonadota</taxon>
        <taxon>Betaproteobacteria</taxon>
        <taxon>Burkholderiales</taxon>
        <taxon>Burkholderiaceae</taxon>
        <taxon>Ralstonia</taxon>
    </lineage>
</organism>
<dbReference type="Proteomes" id="UP001162793">
    <property type="component" value="Unassembled WGS sequence"/>
</dbReference>
<dbReference type="RefSeq" id="WP_253542794.1">
    <property type="nucleotide sequence ID" value="NZ_JAMYWC010000011.1"/>
</dbReference>
<dbReference type="EMBL" id="JAMYWC010000011">
    <property type="protein sequence ID" value="MCP1175653.1"/>
    <property type="molecule type" value="Genomic_DNA"/>
</dbReference>
<dbReference type="AlphaFoldDB" id="A0AA41WUY3"/>
<evidence type="ECO:0000313" key="1">
    <source>
        <dbReference type="EMBL" id="MCP1175653.1"/>
    </source>
</evidence>
<reference evidence="2" key="1">
    <citation type="journal article" date="2023" name="Front. Microbiol.">
        <title>Ralstonia chuxiongensis sp. nov., Ralstonia mojiangensis sp. nov., and Ralstonia soli sp. nov., isolated from tobacco fields, are three novel species in the family Burkholderiaceae.</title>
        <authorList>
            <person name="Lu C.H."/>
            <person name="Zhang Y.Y."/>
            <person name="Jiang N."/>
            <person name="Chen W."/>
            <person name="Shao X."/>
            <person name="Zhao Z.M."/>
            <person name="Lu W.L."/>
            <person name="Hu X."/>
            <person name="Xi Y.X."/>
            <person name="Zou S.Y."/>
            <person name="Wei Q.J."/>
            <person name="Lin Z.L."/>
            <person name="Gong L."/>
            <person name="Gai X.T."/>
            <person name="Zhang L.Q."/>
            <person name="Li J.Y."/>
            <person name="Jin Y."/>
            <person name="Xia Z.Y."/>
        </authorList>
    </citation>
    <scope>NUCLEOTIDE SEQUENCE [LARGE SCALE GENOMIC DNA]</scope>
    <source>
        <strain evidence="2">21YRMH01-3</strain>
    </source>
</reference>
<proteinExistence type="predicted"/>
<evidence type="ECO:0000313" key="2">
    <source>
        <dbReference type="Proteomes" id="UP001162793"/>
    </source>
</evidence>